<protein>
    <submittedName>
        <fullName evidence="1">Uncharacterized protein</fullName>
    </submittedName>
</protein>
<accession>A0A5C4SHB0</accession>
<dbReference type="Proteomes" id="UP000308713">
    <property type="component" value="Unassembled WGS sequence"/>
</dbReference>
<name>A0A5C4SHB0_9FLAO</name>
<evidence type="ECO:0000313" key="2">
    <source>
        <dbReference type="Proteomes" id="UP000308713"/>
    </source>
</evidence>
<dbReference type="AlphaFoldDB" id="A0A5C4SHB0"/>
<dbReference type="RefSeq" id="WP_139698398.1">
    <property type="nucleotide sequence ID" value="NZ_CP074074.1"/>
</dbReference>
<dbReference type="OrthoDB" id="1449607at2"/>
<dbReference type="PROSITE" id="PS51257">
    <property type="entry name" value="PROKAR_LIPOPROTEIN"/>
    <property type="match status" value="1"/>
</dbReference>
<proteinExistence type="predicted"/>
<keyword evidence="2" id="KW-1185">Reference proteome</keyword>
<comment type="caution">
    <text evidence="1">The sequence shown here is derived from an EMBL/GenBank/DDBJ whole genome shotgun (WGS) entry which is preliminary data.</text>
</comment>
<sequence>MKTINKILGLILLVVVSMSCEEDERFAASDIKLKPIYAITDINKGGPERINVYKEKQLVVTHLNSQSLIGETPTDYTDTSSETDYNFEWTVERERPVFDEDGQEVVDENGNVIMETYTVQYTANASKEDGIGTMEVISTYKEDPEETVLHDVTISEEEVYN</sequence>
<organism evidence="1 2">
    <name type="scientific">Allotamlana fucoidanivorans</name>
    <dbReference type="NCBI Taxonomy" id="2583814"/>
    <lineage>
        <taxon>Bacteria</taxon>
        <taxon>Pseudomonadati</taxon>
        <taxon>Bacteroidota</taxon>
        <taxon>Flavobacteriia</taxon>
        <taxon>Flavobacteriales</taxon>
        <taxon>Flavobacteriaceae</taxon>
        <taxon>Allotamlana</taxon>
    </lineage>
</organism>
<reference evidence="1 2" key="1">
    <citation type="submission" date="2019-05" db="EMBL/GenBank/DDBJ databases">
        <title>Tamlana fucoidanivorans sp. nov., isolated from the surface of algae collected from Fujian province in China.</title>
        <authorList>
            <person name="Li J."/>
        </authorList>
    </citation>
    <scope>NUCLEOTIDE SEQUENCE [LARGE SCALE GENOMIC DNA]</scope>
    <source>
        <strain evidence="1 2">CW2-9</strain>
    </source>
</reference>
<dbReference type="EMBL" id="VDCS01000014">
    <property type="protein sequence ID" value="TNJ42390.1"/>
    <property type="molecule type" value="Genomic_DNA"/>
</dbReference>
<evidence type="ECO:0000313" key="1">
    <source>
        <dbReference type="EMBL" id="TNJ42390.1"/>
    </source>
</evidence>
<gene>
    <name evidence="1" type="ORF">FGF67_14040</name>
</gene>